<keyword evidence="1" id="KW-0472">Membrane</keyword>
<gene>
    <name evidence="3" type="ORF">BOH66_14850</name>
</gene>
<organism evidence="3 4">
    <name type="scientific">Microbacterium aurum</name>
    <dbReference type="NCBI Taxonomy" id="36805"/>
    <lineage>
        <taxon>Bacteria</taxon>
        <taxon>Bacillati</taxon>
        <taxon>Actinomycetota</taxon>
        <taxon>Actinomycetes</taxon>
        <taxon>Micrococcales</taxon>
        <taxon>Microbacteriaceae</taxon>
        <taxon>Microbacterium</taxon>
    </lineage>
</organism>
<dbReference type="RefSeq" id="WP_076691749.1">
    <property type="nucleotide sequence ID" value="NZ_CP018762.1"/>
</dbReference>
<keyword evidence="1" id="KW-1133">Transmembrane helix</keyword>
<dbReference type="GO" id="GO:0005737">
    <property type="term" value="C:cytoplasm"/>
    <property type="evidence" value="ECO:0007669"/>
    <property type="project" value="TreeGrafter"/>
</dbReference>
<keyword evidence="4" id="KW-1185">Reference proteome</keyword>
<proteinExistence type="predicted"/>
<dbReference type="InterPro" id="IPR036188">
    <property type="entry name" value="FAD/NAD-bd_sf"/>
</dbReference>
<evidence type="ECO:0000313" key="3">
    <source>
        <dbReference type="EMBL" id="APZ35380.1"/>
    </source>
</evidence>
<dbReference type="Proteomes" id="UP000187185">
    <property type="component" value="Chromosome"/>
</dbReference>
<keyword evidence="1" id="KW-0812">Transmembrane</keyword>
<protein>
    <recommendedName>
        <fullName evidence="2">FAD dependent oxidoreductase domain-containing protein</fullName>
    </recommendedName>
</protein>
<dbReference type="InterPro" id="IPR006076">
    <property type="entry name" value="FAD-dep_OxRdtase"/>
</dbReference>
<evidence type="ECO:0000256" key="1">
    <source>
        <dbReference type="SAM" id="Phobius"/>
    </source>
</evidence>
<feature type="domain" description="FAD dependent oxidoreductase" evidence="2">
    <location>
        <begin position="44"/>
        <end position="405"/>
    </location>
</feature>
<feature type="transmembrane region" description="Helical" evidence="1">
    <location>
        <begin position="36"/>
        <end position="58"/>
    </location>
</feature>
<dbReference type="KEGG" id="maur:BOH66_14850"/>
<dbReference type="PANTHER" id="PTHR13847">
    <property type="entry name" value="SARCOSINE DEHYDROGENASE-RELATED"/>
    <property type="match status" value="1"/>
</dbReference>
<dbReference type="AlphaFoldDB" id="A0A1P8UB95"/>
<dbReference type="STRING" id="36805.BOH66_14850"/>
<dbReference type="Gene3D" id="3.30.9.10">
    <property type="entry name" value="D-Amino Acid Oxidase, subunit A, domain 2"/>
    <property type="match status" value="1"/>
</dbReference>
<evidence type="ECO:0000313" key="4">
    <source>
        <dbReference type="Proteomes" id="UP000187185"/>
    </source>
</evidence>
<dbReference type="OrthoDB" id="9805852at2"/>
<dbReference type="SUPFAM" id="SSF51905">
    <property type="entry name" value="FAD/NAD(P)-binding domain"/>
    <property type="match status" value="1"/>
</dbReference>
<accession>A0A1P8UB95</accession>
<evidence type="ECO:0000259" key="2">
    <source>
        <dbReference type="Pfam" id="PF01266"/>
    </source>
</evidence>
<dbReference type="Gene3D" id="3.50.50.60">
    <property type="entry name" value="FAD/NAD(P)-binding domain"/>
    <property type="match status" value="1"/>
</dbReference>
<dbReference type="PANTHER" id="PTHR13847:SF285">
    <property type="entry name" value="FAD DEPENDENT OXIDOREDUCTASE DOMAIN-CONTAINING PROTEIN"/>
    <property type="match status" value="1"/>
</dbReference>
<dbReference type="EMBL" id="CP018762">
    <property type="protein sequence ID" value="APZ35380.1"/>
    <property type="molecule type" value="Genomic_DNA"/>
</dbReference>
<reference evidence="3 4" key="1">
    <citation type="submission" date="2016-12" db="EMBL/GenBank/DDBJ databases">
        <title>Complete genome sequence of Microbacterium aurum KACC 15219.</title>
        <authorList>
            <person name="Jung Y."/>
            <person name="Shin J.-H."/>
            <person name="Lee Y.-J."/>
            <person name="Yi H."/>
            <person name="Bahn Y.-S."/>
            <person name="Kim J.F."/>
            <person name="Lee D.-W."/>
        </authorList>
    </citation>
    <scope>NUCLEOTIDE SEQUENCE [LARGE SCALE GENOMIC DNA]</scope>
    <source>
        <strain evidence="3 4">KACC 15219</strain>
    </source>
</reference>
<dbReference type="Pfam" id="PF01266">
    <property type="entry name" value="DAO"/>
    <property type="match status" value="1"/>
</dbReference>
<sequence>MTKTYRLRPPVPAEPGERSYWIQTASPDGVKRLRGLASAVTASIAIVGGGLTGLWTAWRILENDPTADVVILEADFCGSGASGRNGGQVHTWFGNLDYLRAVTGRAEAIRLARATRDAIAEMAELQRDGVLTMDLRLDGFVSYSAAPAHDGNWRPAFALLAEHDETPYRELDAREIVEVTGTATSRGGMMEQDAGTMNPFKLVMSLRERLVERGVRIYESTPVTSIVAGEPATLQTPGGSVTAKKVLIATNAWASSIREINRVMYAVDGQVITTEPVPDTLAATGLVDGKALGDSQMQVLYYQRTVDGRLLLGQGSGLPIYRDRLTRRSNSNPALEPGVVAEMERMYPSLKGARVDYAWVGPIDISASHLPVIDTLRGADNILYCVGYTGTALAQIPVVARILAAQLQGIDDEWSRSALGHQRGRITKIFPEPFRFIGATIVRRAVMRRVRMEMAGRRVGPLTKGLIALMPRYRGPGDSLGE</sequence>
<name>A0A1P8UB95_9MICO</name>